<dbReference type="GO" id="GO:0015074">
    <property type="term" value="P:DNA integration"/>
    <property type="evidence" value="ECO:0007669"/>
    <property type="project" value="UniProtKB-KW"/>
</dbReference>
<dbReference type="GO" id="GO:0003964">
    <property type="term" value="F:RNA-directed DNA polymerase activity"/>
    <property type="evidence" value="ECO:0007669"/>
    <property type="project" value="UniProtKB-KW"/>
</dbReference>
<organism evidence="16 17">
    <name type="scientific">Austropuccinia psidii MF-1</name>
    <dbReference type="NCBI Taxonomy" id="1389203"/>
    <lineage>
        <taxon>Eukaryota</taxon>
        <taxon>Fungi</taxon>
        <taxon>Dikarya</taxon>
        <taxon>Basidiomycota</taxon>
        <taxon>Pucciniomycotina</taxon>
        <taxon>Pucciniomycetes</taxon>
        <taxon>Pucciniales</taxon>
        <taxon>Sphaerophragmiaceae</taxon>
        <taxon>Austropuccinia</taxon>
    </lineage>
</organism>
<keyword evidence="5" id="KW-0255">Endonuclease</keyword>
<dbReference type="EMBL" id="AVOT02000505">
    <property type="protein sequence ID" value="MBW0463209.1"/>
    <property type="molecule type" value="Genomic_DNA"/>
</dbReference>
<evidence type="ECO:0000256" key="9">
    <source>
        <dbReference type="ARBA" id="ARBA00022908"/>
    </source>
</evidence>
<evidence type="ECO:0000259" key="15">
    <source>
        <dbReference type="PROSITE" id="PS50994"/>
    </source>
</evidence>
<dbReference type="Pfam" id="PF25597">
    <property type="entry name" value="SH3_retrovirus"/>
    <property type="match status" value="1"/>
</dbReference>
<dbReference type="GO" id="GO:0032196">
    <property type="term" value="P:transposition"/>
    <property type="evidence" value="ECO:0007669"/>
    <property type="project" value="UniProtKB-KW"/>
</dbReference>
<keyword evidence="9" id="KW-0229">DNA integration</keyword>
<dbReference type="InterPro" id="IPR012337">
    <property type="entry name" value="RNaseH-like_sf"/>
</dbReference>
<keyword evidence="3" id="KW-0540">Nuclease</keyword>
<name>A0A9Q3GDC0_9BASI</name>
<dbReference type="AlphaFoldDB" id="A0A9Q3GDC0"/>
<evidence type="ECO:0000256" key="10">
    <source>
        <dbReference type="ARBA" id="ARBA00022918"/>
    </source>
</evidence>
<keyword evidence="4" id="KW-0479">Metal-binding</keyword>
<keyword evidence="6" id="KW-0378">Hydrolase</keyword>
<keyword evidence="12" id="KW-0233">DNA recombination</keyword>
<evidence type="ECO:0000256" key="4">
    <source>
        <dbReference type="ARBA" id="ARBA00022723"/>
    </source>
</evidence>
<dbReference type="GO" id="GO:0016787">
    <property type="term" value="F:hydrolase activity"/>
    <property type="evidence" value="ECO:0007669"/>
    <property type="project" value="UniProtKB-KW"/>
</dbReference>
<dbReference type="PANTHER" id="PTHR42648">
    <property type="entry name" value="TRANSPOSASE, PUTATIVE-RELATED"/>
    <property type="match status" value="1"/>
</dbReference>
<dbReference type="InterPro" id="IPR039537">
    <property type="entry name" value="Retrotran_Ty1/copia-like"/>
</dbReference>
<dbReference type="SUPFAM" id="SSF53098">
    <property type="entry name" value="Ribonuclease H-like"/>
    <property type="match status" value="1"/>
</dbReference>
<feature type="domain" description="Integrase catalytic" evidence="15">
    <location>
        <begin position="1"/>
        <end position="113"/>
    </location>
</feature>
<evidence type="ECO:0000256" key="1">
    <source>
        <dbReference type="ARBA" id="ARBA00022578"/>
    </source>
</evidence>
<evidence type="ECO:0000256" key="8">
    <source>
        <dbReference type="ARBA" id="ARBA00022884"/>
    </source>
</evidence>
<comment type="catalytic activity">
    <reaction evidence="13">
        <text>DNA(n) + a 2'-deoxyribonucleoside 5'-triphosphate = DNA(n+1) + diphosphate</text>
        <dbReference type="Rhea" id="RHEA:22508"/>
        <dbReference type="Rhea" id="RHEA-COMP:17339"/>
        <dbReference type="Rhea" id="RHEA-COMP:17340"/>
        <dbReference type="ChEBI" id="CHEBI:33019"/>
        <dbReference type="ChEBI" id="CHEBI:61560"/>
        <dbReference type="ChEBI" id="CHEBI:173112"/>
        <dbReference type="EC" id="2.7.7.49"/>
    </reaction>
</comment>
<accession>A0A9Q3GDC0</accession>
<comment type="caution">
    <text evidence="16">The sequence shown here is derived from an EMBL/GenBank/DDBJ whole genome shotgun (WGS) entry which is preliminary data.</text>
</comment>
<dbReference type="InterPro" id="IPR036397">
    <property type="entry name" value="RNaseH_sf"/>
</dbReference>
<dbReference type="GO" id="GO:0004519">
    <property type="term" value="F:endonuclease activity"/>
    <property type="evidence" value="ECO:0007669"/>
    <property type="project" value="UniProtKB-KW"/>
</dbReference>
<dbReference type="InterPro" id="IPR001584">
    <property type="entry name" value="Integrase_cat-core"/>
</dbReference>
<dbReference type="PROSITE" id="PS50994">
    <property type="entry name" value="INTEGRASE"/>
    <property type="match status" value="1"/>
</dbReference>
<evidence type="ECO:0000256" key="11">
    <source>
        <dbReference type="ARBA" id="ARBA00022932"/>
    </source>
</evidence>
<dbReference type="OrthoDB" id="4095857at2759"/>
<evidence type="ECO:0000256" key="2">
    <source>
        <dbReference type="ARBA" id="ARBA00022695"/>
    </source>
</evidence>
<evidence type="ECO:0000256" key="14">
    <source>
        <dbReference type="ARBA" id="ARBA00049244"/>
    </source>
</evidence>
<evidence type="ECO:0000313" key="17">
    <source>
        <dbReference type="Proteomes" id="UP000765509"/>
    </source>
</evidence>
<proteinExistence type="predicted"/>
<comment type="catalytic activity">
    <reaction evidence="14">
        <text>DNA(n) + a 2'-deoxyribonucleoside 5'-triphosphate = DNA(n+1) + diphosphate</text>
        <dbReference type="Rhea" id="RHEA:22508"/>
        <dbReference type="Rhea" id="RHEA-COMP:17339"/>
        <dbReference type="Rhea" id="RHEA-COMP:17340"/>
        <dbReference type="ChEBI" id="CHEBI:33019"/>
        <dbReference type="ChEBI" id="CHEBI:61560"/>
        <dbReference type="ChEBI" id="CHEBI:173112"/>
        <dbReference type="EC" id="2.7.7.7"/>
    </reaction>
</comment>
<keyword evidence="1" id="KW-0815">Transposition</keyword>
<dbReference type="GO" id="GO:0006310">
    <property type="term" value="P:DNA recombination"/>
    <property type="evidence" value="ECO:0007669"/>
    <property type="project" value="UniProtKB-KW"/>
</dbReference>
<evidence type="ECO:0000256" key="3">
    <source>
        <dbReference type="ARBA" id="ARBA00022722"/>
    </source>
</evidence>
<evidence type="ECO:0000313" key="16">
    <source>
        <dbReference type="EMBL" id="MBW0463209.1"/>
    </source>
</evidence>
<gene>
    <name evidence="16" type="ORF">O181_002924</name>
</gene>
<protein>
    <recommendedName>
        <fullName evidence="15">Integrase catalytic domain-containing protein</fullName>
    </recommendedName>
</protein>
<evidence type="ECO:0000256" key="6">
    <source>
        <dbReference type="ARBA" id="ARBA00022801"/>
    </source>
</evidence>
<dbReference type="GO" id="GO:0003887">
    <property type="term" value="F:DNA-directed DNA polymerase activity"/>
    <property type="evidence" value="ECO:0007669"/>
    <property type="project" value="UniProtKB-KW"/>
</dbReference>
<keyword evidence="2" id="KW-0548">Nucleotidyltransferase</keyword>
<dbReference type="Gene3D" id="3.30.420.10">
    <property type="entry name" value="Ribonuclease H-like superfamily/Ribonuclease H"/>
    <property type="match status" value="1"/>
</dbReference>
<evidence type="ECO:0000256" key="12">
    <source>
        <dbReference type="ARBA" id="ARBA00023172"/>
    </source>
</evidence>
<sequence length="228" mass="25843">MKLISKIQKTPLSMISNIVSDNGSKFKNQDLLLFFQGEGITHLTTSPYTSQQNPVAERGNKTTMNKARCLLKDSGLALSYWAEAVNTSVYLENLTPNSSISFEKPFQKWNCWEPSLKYLHPFGCLSRYYNKYINGKFSDSGVKGIFLGYREGHHSLRILDVEKGNVILSNHVKFNDNVFPYKDLTSYKKDSLDLLFHDSPNPKSDSSLLLLLKPLVNDKDNLLTPSPI</sequence>
<keyword evidence="11" id="KW-0808">Transferase</keyword>
<dbReference type="GO" id="GO:0003723">
    <property type="term" value="F:RNA binding"/>
    <property type="evidence" value="ECO:0007669"/>
    <property type="project" value="UniProtKB-KW"/>
</dbReference>
<keyword evidence="8" id="KW-0694">RNA-binding</keyword>
<dbReference type="Proteomes" id="UP000765509">
    <property type="component" value="Unassembled WGS sequence"/>
</dbReference>
<evidence type="ECO:0000256" key="7">
    <source>
        <dbReference type="ARBA" id="ARBA00022842"/>
    </source>
</evidence>
<dbReference type="GO" id="GO:0005634">
    <property type="term" value="C:nucleus"/>
    <property type="evidence" value="ECO:0007669"/>
    <property type="project" value="UniProtKB-ARBA"/>
</dbReference>
<keyword evidence="7" id="KW-0460">Magnesium</keyword>
<keyword evidence="11" id="KW-0239">DNA-directed DNA polymerase</keyword>
<reference evidence="16" key="1">
    <citation type="submission" date="2021-03" db="EMBL/GenBank/DDBJ databases">
        <title>Draft genome sequence of rust myrtle Austropuccinia psidii MF-1, a brazilian biotype.</title>
        <authorList>
            <person name="Quecine M.C."/>
            <person name="Pachon D.M.R."/>
            <person name="Bonatelli M.L."/>
            <person name="Correr F.H."/>
            <person name="Franceschini L.M."/>
            <person name="Leite T.F."/>
            <person name="Margarido G.R.A."/>
            <person name="Almeida C.A."/>
            <person name="Ferrarezi J.A."/>
            <person name="Labate C.A."/>
        </authorList>
    </citation>
    <scope>NUCLEOTIDE SEQUENCE</scope>
    <source>
        <strain evidence="16">MF-1</strain>
    </source>
</reference>
<dbReference type="PANTHER" id="PTHR42648:SF11">
    <property type="entry name" value="TRANSPOSON TY4-P GAG-POL POLYPROTEIN"/>
    <property type="match status" value="1"/>
</dbReference>
<evidence type="ECO:0000256" key="13">
    <source>
        <dbReference type="ARBA" id="ARBA00048173"/>
    </source>
</evidence>
<keyword evidence="10" id="KW-0695">RNA-directed DNA polymerase</keyword>
<dbReference type="GO" id="GO:0046872">
    <property type="term" value="F:metal ion binding"/>
    <property type="evidence" value="ECO:0007669"/>
    <property type="project" value="UniProtKB-KW"/>
</dbReference>
<dbReference type="InterPro" id="IPR057670">
    <property type="entry name" value="SH3_retrovirus"/>
</dbReference>
<evidence type="ECO:0000256" key="5">
    <source>
        <dbReference type="ARBA" id="ARBA00022759"/>
    </source>
</evidence>
<keyword evidence="17" id="KW-1185">Reference proteome</keyword>